<evidence type="ECO:0000256" key="1">
    <source>
        <dbReference type="SAM" id="MobiDB-lite"/>
    </source>
</evidence>
<protein>
    <recommendedName>
        <fullName evidence="4">DUF659 domain-containing protein</fullName>
    </recommendedName>
</protein>
<dbReference type="Proteomes" id="UP000298030">
    <property type="component" value="Unassembled WGS sequence"/>
</dbReference>
<gene>
    <name evidence="2" type="ORF">FA13DRAFT_1787934</name>
</gene>
<dbReference type="EMBL" id="QPFP01000007">
    <property type="protein sequence ID" value="TEB35302.1"/>
    <property type="molecule type" value="Genomic_DNA"/>
</dbReference>
<dbReference type="SUPFAM" id="SSF53098">
    <property type="entry name" value="Ribonuclease H-like"/>
    <property type="match status" value="1"/>
</dbReference>
<comment type="caution">
    <text evidence="2">The sequence shown here is derived from an EMBL/GenBank/DDBJ whole genome shotgun (WGS) entry which is preliminary data.</text>
</comment>
<name>A0A4Y7TP14_COPMI</name>
<dbReference type="AlphaFoldDB" id="A0A4Y7TP14"/>
<proteinExistence type="predicted"/>
<dbReference type="OrthoDB" id="2423954at2759"/>
<keyword evidence="3" id="KW-1185">Reference proteome</keyword>
<evidence type="ECO:0000313" key="2">
    <source>
        <dbReference type="EMBL" id="TEB35302.1"/>
    </source>
</evidence>
<evidence type="ECO:0008006" key="4">
    <source>
        <dbReference type="Google" id="ProtNLM"/>
    </source>
</evidence>
<feature type="region of interest" description="Disordered" evidence="1">
    <location>
        <begin position="113"/>
        <end position="132"/>
    </location>
</feature>
<evidence type="ECO:0000313" key="3">
    <source>
        <dbReference type="Proteomes" id="UP000298030"/>
    </source>
</evidence>
<accession>A0A4Y7TP14</accession>
<organism evidence="2 3">
    <name type="scientific">Coprinellus micaceus</name>
    <name type="common">Glistening ink-cap mushroom</name>
    <name type="synonym">Coprinus micaceus</name>
    <dbReference type="NCBI Taxonomy" id="71717"/>
    <lineage>
        <taxon>Eukaryota</taxon>
        <taxon>Fungi</taxon>
        <taxon>Dikarya</taxon>
        <taxon>Basidiomycota</taxon>
        <taxon>Agaricomycotina</taxon>
        <taxon>Agaricomycetes</taxon>
        <taxon>Agaricomycetidae</taxon>
        <taxon>Agaricales</taxon>
        <taxon>Agaricineae</taxon>
        <taxon>Psathyrellaceae</taxon>
        <taxon>Coprinellus</taxon>
    </lineage>
</organism>
<reference evidence="2 3" key="1">
    <citation type="journal article" date="2019" name="Nat. Ecol. Evol.">
        <title>Megaphylogeny resolves global patterns of mushroom evolution.</title>
        <authorList>
            <person name="Varga T."/>
            <person name="Krizsan K."/>
            <person name="Foldi C."/>
            <person name="Dima B."/>
            <person name="Sanchez-Garcia M."/>
            <person name="Sanchez-Ramirez S."/>
            <person name="Szollosi G.J."/>
            <person name="Szarkandi J.G."/>
            <person name="Papp V."/>
            <person name="Albert L."/>
            <person name="Andreopoulos W."/>
            <person name="Angelini C."/>
            <person name="Antonin V."/>
            <person name="Barry K.W."/>
            <person name="Bougher N.L."/>
            <person name="Buchanan P."/>
            <person name="Buyck B."/>
            <person name="Bense V."/>
            <person name="Catcheside P."/>
            <person name="Chovatia M."/>
            <person name="Cooper J."/>
            <person name="Damon W."/>
            <person name="Desjardin D."/>
            <person name="Finy P."/>
            <person name="Geml J."/>
            <person name="Haridas S."/>
            <person name="Hughes K."/>
            <person name="Justo A."/>
            <person name="Karasinski D."/>
            <person name="Kautmanova I."/>
            <person name="Kiss B."/>
            <person name="Kocsube S."/>
            <person name="Kotiranta H."/>
            <person name="LaButti K.M."/>
            <person name="Lechner B.E."/>
            <person name="Liimatainen K."/>
            <person name="Lipzen A."/>
            <person name="Lukacs Z."/>
            <person name="Mihaltcheva S."/>
            <person name="Morgado L.N."/>
            <person name="Niskanen T."/>
            <person name="Noordeloos M.E."/>
            <person name="Ohm R.A."/>
            <person name="Ortiz-Santana B."/>
            <person name="Ovrebo C."/>
            <person name="Racz N."/>
            <person name="Riley R."/>
            <person name="Savchenko A."/>
            <person name="Shiryaev A."/>
            <person name="Soop K."/>
            <person name="Spirin V."/>
            <person name="Szebenyi C."/>
            <person name="Tomsovsky M."/>
            <person name="Tulloss R.E."/>
            <person name="Uehling J."/>
            <person name="Grigoriev I.V."/>
            <person name="Vagvolgyi C."/>
            <person name="Papp T."/>
            <person name="Martin F.M."/>
            <person name="Miettinen O."/>
            <person name="Hibbett D.S."/>
            <person name="Nagy L.G."/>
        </authorList>
    </citation>
    <scope>NUCLEOTIDE SEQUENCE [LARGE SCALE GENOMIC DNA]</scope>
    <source>
        <strain evidence="2 3">FP101781</strain>
    </source>
</reference>
<sequence length="476" mass="52959">MSSLSWAWEYFYTDGKTHGNAKSSTKNAWCNTCIKIKVEKSESTDRLLGRFHTGEERHAAAMLAIAPRKGKPQQHMVPHLIACDHVLEDIEARAPKELDRVRHEAALCKASDENTPLAHPPLSRNNTLPSFPPRTPFNTSSSSLNMVDSTTTAQDDDGRVVKKGKVYMVTHNWEGGILQKQFNCNLALLLLATGSSRNFVANPEYDSFFRKWVPGCSPPERRVLAGPMLDELAESAEARLKKKVQGRLVTGQCDGWKNAAKHSIVGLMITADSTVHLLQTHNVSDKAKTGDELLWIVQQGILYAQLNLVVGDILKLKLPAFEHVKNAIEVIKWFNSHSRALGILNAEQRSVNGGTGTVLALFLPVITRWTTHFLSLWRLCALEKCICAAWLRREDELIAAAGTKQDAKDKAMEIQAIIEDDGFWKAIKSIRDILQPLAVAANILQAPTTCMYHVLLTLGNLYRIFKMATRIPAEIA</sequence>
<dbReference type="InterPro" id="IPR012337">
    <property type="entry name" value="RNaseH-like_sf"/>
</dbReference>
<dbReference type="STRING" id="71717.A0A4Y7TP14"/>